<proteinExistence type="predicted"/>
<dbReference type="InterPro" id="IPR001810">
    <property type="entry name" value="F-box_dom"/>
</dbReference>
<evidence type="ECO:0000313" key="2">
    <source>
        <dbReference type="EMBL" id="KAJ7208292.1"/>
    </source>
</evidence>
<evidence type="ECO:0000313" key="3">
    <source>
        <dbReference type="Proteomes" id="UP001219525"/>
    </source>
</evidence>
<dbReference type="Proteomes" id="UP001219525">
    <property type="component" value="Unassembled WGS sequence"/>
</dbReference>
<dbReference type="AlphaFoldDB" id="A0AAD6VDN0"/>
<organism evidence="2 3">
    <name type="scientific">Mycena pura</name>
    <dbReference type="NCBI Taxonomy" id="153505"/>
    <lineage>
        <taxon>Eukaryota</taxon>
        <taxon>Fungi</taxon>
        <taxon>Dikarya</taxon>
        <taxon>Basidiomycota</taxon>
        <taxon>Agaricomycotina</taxon>
        <taxon>Agaricomycetes</taxon>
        <taxon>Agaricomycetidae</taxon>
        <taxon>Agaricales</taxon>
        <taxon>Marasmiineae</taxon>
        <taxon>Mycenaceae</taxon>
        <taxon>Mycena</taxon>
    </lineage>
</organism>
<feature type="domain" description="F-box" evidence="1">
    <location>
        <begin position="5"/>
        <end position="50"/>
    </location>
</feature>
<protein>
    <recommendedName>
        <fullName evidence="1">F-box domain-containing protein</fullName>
    </recommendedName>
</protein>
<evidence type="ECO:0000259" key="1">
    <source>
        <dbReference type="PROSITE" id="PS50181"/>
    </source>
</evidence>
<name>A0AAD6VDN0_9AGAR</name>
<comment type="caution">
    <text evidence="2">The sequence shown here is derived from an EMBL/GenBank/DDBJ whole genome shotgun (WGS) entry which is preliminary data.</text>
</comment>
<dbReference type="EMBL" id="JARJCW010000034">
    <property type="protein sequence ID" value="KAJ7208292.1"/>
    <property type="molecule type" value="Genomic_DNA"/>
</dbReference>
<dbReference type="PROSITE" id="PS50181">
    <property type="entry name" value="FBOX"/>
    <property type="match status" value="1"/>
</dbReference>
<keyword evidence="3" id="KW-1185">Reference proteome</keyword>
<sequence>MTTSSSHWEALPVELLDTIVGHAQPQDLLELARTTRQTHDVCIRHIYATIVLKNGCQAISCFKTLISNPRSAHCVRKLVVGDLDTKVMLEAALRITQVAMNKLEFLSAIRFATKSKSFELFSSIHFPGLRKCLIPLTIATVHFLQRHPNLAEVVVIPVVKEFWPLSIPGVAIPMAHLQSFIGPDIIAEVILPGFRLSHITIGSRRLSHARPIPTIIDAVTGGGAKLGSVHYFVTHWDTALLPSIAANAPSVTFVHVQNQYGTRSFVSSEAFISSVDNSIAVLQDLEALEISHRRRGTVQTEFLSQELAAEFELVRRWGDRVPALTYCLLPSETTWVRRRGRNVWTPTASNDSADGNAIRHDWLYAALRDSPRNVDSLARIRP</sequence>
<reference evidence="2" key="1">
    <citation type="submission" date="2023-03" db="EMBL/GenBank/DDBJ databases">
        <title>Massive genome expansion in bonnet fungi (Mycena s.s.) driven by repeated elements and novel gene families across ecological guilds.</title>
        <authorList>
            <consortium name="Lawrence Berkeley National Laboratory"/>
            <person name="Harder C.B."/>
            <person name="Miyauchi S."/>
            <person name="Viragh M."/>
            <person name="Kuo A."/>
            <person name="Thoen E."/>
            <person name="Andreopoulos B."/>
            <person name="Lu D."/>
            <person name="Skrede I."/>
            <person name="Drula E."/>
            <person name="Henrissat B."/>
            <person name="Morin E."/>
            <person name="Kohler A."/>
            <person name="Barry K."/>
            <person name="LaButti K."/>
            <person name="Morin E."/>
            <person name="Salamov A."/>
            <person name="Lipzen A."/>
            <person name="Mereny Z."/>
            <person name="Hegedus B."/>
            <person name="Baldrian P."/>
            <person name="Stursova M."/>
            <person name="Weitz H."/>
            <person name="Taylor A."/>
            <person name="Grigoriev I.V."/>
            <person name="Nagy L.G."/>
            <person name="Martin F."/>
            <person name="Kauserud H."/>
        </authorList>
    </citation>
    <scope>NUCLEOTIDE SEQUENCE</scope>
    <source>
        <strain evidence="2">9144</strain>
    </source>
</reference>
<gene>
    <name evidence="2" type="ORF">GGX14DRAFT_454312</name>
</gene>
<accession>A0AAD6VDN0</accession>